<evidence type="ECO:0000256" key="3">
    <source>
        <dbReference type="ARBA" id="ARBA00023157"/>
    </source>
</evidence>
<keyword evidence="4" id="KW-0472">Membrane</keyword>
<dbReference type="Pfam" id="PF02709">
    <property type="entry name" value="Glyco_transf_7C"/>
    <property type="match status" value="1"/>
</dbReference>
<evidence type="ECO:0000313" key="7">
    <source>
        <dbReference type="RefSeq" id="XP_011503505.1"/>
    </source>
</evidence>
<dbReference type="GO" id="GO:0008593">
    <property type="term" value="P:regulation of Notch signaling pathway"/>
    <property type="evidence" value="ECO:0007669"/>
    <property type="project" value="TreeGrafter"/>
</dbReference>
<reference evidence="7" key="1">
    <citation type="submission" date="2025-08" db="UniProtKB">
        <authorList>
            <consortium name="RefSeq"/>
        </authorList>
    </citation>
    <scope>IDENTIFICATION</scope>
</reference>
<keyword evidence="3" id="KW-1015">Disulfide bond</keyword>
<name>A0AAJ7E0U3_9HYME</name>
<dbReference type="PANTHER" id="PTHR11675">
    <property type="entry name" value="N-ACETYLGALACTOSAMINYLTRANSFERASE"/>
    <property type="match status" value="1"/>
</dbReference>
<dbReference type="SUPFAM" id="SSF50370">
    <property type="entry name" value="Ricin B-like lectins"/>
    <property type="match status" value="1"/>
</dbReference>
<evidence type="ECO:0000256" key="2">
    <source>
        <dbReference type="ARBA" id="ARBA00022734"/>
    </source>
</evidence>
<dbReference type="InterPro" id="IPR000772">
    <property type="entry name" value="Ricin_B_lectin"/>
</dbReference>
<protein>
    <submittedName>
        <fullName evidence="7">Polypeptide N-acetylgalactosaminyltransferase 35A isoform X2</fullName>
    </submittedName>
</protein>
<feature type="domain" description="Ricin B lectin" evidence="5">
    <location>
        <begin position="401"/>
        <end position="525"/>
    </location>
</feature>
<dbReference type="Proteomes" id="UP000695007">
    <property type="component" value="Unplaced"/>
</dbReference>
<dbReference type="RefSeq" id="XP_011503505.1">
    <property type="nucleotide sequence ID" value="XM_011505203.1"/>
</dbReference>
<keyword evidence="6" id="KW-1185">Reference proteome</keyword>
<dbReference type="GO" id="GO:0006493">
    <property type="term" value="P:protein O-linked glycosylation"/>
    <property type="evidence" value="ECO:0007669"/>
    <property type="project" value="TreeGrafter"/>
</dbReference>
<dbReference type="GO" id="GO:0005794">
    <property type="term" value="C:Golgi apparatus"/>
    <property type="evidence" value="ECO:0007669"/>
    <property type="project" value="TreeGrafter"/>
</dbReference>
<dbReference type="PROSITE" id="PS50231">
    <property type="entry name" value="RICIN_B_LECTIN"/>
    <property type="match status" value="1"/>
</dbReference>
<dbReference type="Gene3D" id="3.90.550.10">
    <property type="entry name" value="Spore Coat Polysaccharide Biosynthesis Protein SpsA, Chain A"/>
    <property type="match status" value="2"/>
</dbReference>
<keyword evidence="4" id="KW-1133">Transmembrane helix</keyword>
<evidence type="ECO:0000259" key="5">
    <source>
        <dbReference type="SMART" id="SM00458"/>
    </source>
</evidence>
<dbReference type="SMART" id="SM00458">
    <property type="entry name" value="RICIN"/>
    <property type="match status" value="1"/>
</dbReference>
<dbReference type="CDD" id="cd23440">
    <property type="entry name" value="beta-trefoil_Ricin_GALNT11"/>
    <property type="match status" value="1"/>
</dbReference>
<keyword evidence="2" id="KW-0430">Lectin</keyword>
<dbReference type="CTD" id="48775"/>
<proteinExistence type="predicted"/>
<dbReference type="InterPro" id="IPR035992">
    <property type="entry name" value="Ricin_B-like_lectins"/>
</dbReference>
<dbReference type="GO" id="GO:0030246">
    <property type="term" value="F:carbohydrate binding"/>
    <property type="evidence" value="ECO:0007669"/>
    <property type="project" value="UniProtKB-KW"/>
</dbReference>
<dbReference type="Pfam" id="PF00652">
    <property type="entry name" value="Ricin_B_lectin"/>
    <property type="match status" value="1"/>
</dbReference>
<dbReference type="GeneID" id="105366682"/>
<evidence type="ECO:0000256" key="1">
    <source>
        <dbReference type="ARBA" id="ARBA00022679"/>
    </source>
</evidence>
<dbReference type="InterPro" id="IPR029044">
    <property type="entry name" value="Nucleotide-diphossugar_trans"/>
</dbReference>
<organism evidence="6 7">
    <name type="scientific">Ceratosolen solmsi marchali</name>
    <dbReference type="NCBI Taxonomy" id="326594"/>
    <lineage>
        <taxon>Eukaryota</taxon>
        <taxon>Metazoa</taxon>
        <taxon>Ecdysozoa</taxon>
        <taxon>Arthropoda</taxon>
        <taxon>Hexapoda</taxon>
        <taxon>Insecta</taxon>
        <taxon>Pterygota</taxon>
        <taxon>Neoptera</taxon>
        <taxon>Endopterygota</taxon>
        <taxon>Hymenoptera</taxon>
        <taxon>Apocrita</taxon>
        <taxon>Proctotrupomorpha</taxon>
        <taxon>Chalcidoidea</taxon>
        <taxon>Agaonidae</taxon>
        <taxon>Agaoninae</taxon>
        <taxon>Ceratosolen</taxon>
    </lineage>
</organism>
<accession>A0AAJ7E0U3</accession>
<feature type="transmembrane region" description="Helical" evidence="4">
    <location>
        <begin position="7"/>
        <end position="28"/>
    </location>
</feature>
<dbReference type="InterPro" id="IPR027791">
    <property type="entry name" value="Galactosyl_T_C"/>
</dbReference>
<dbReference type="GO" id="GO:0005112">
    <property type="term" value="F:Notch binding"/>
    <property type="evidence" value="ECO:0007669"/>
    <property type="project" value="TreeGrafter"/>
</dbReference>
<gene>
    <name evidence="7" type="primary">LOC105366682</name>
</gene>
<dbReference type="Gene3D" id="2.80.10.50">
    <property type="match status" value="1"/>
</dbReference>
<dbReference type="GO" id="GO:0004653">
    <property type="term" value="F:polypeptide N-acetylgalactosaminyltransferase activity"/>
    <property type="evidence" value="ECO:0007669"/>
    <property type="project" value="TreeGrafter"/>
</dbReference>
<sequence>MISTKYLSFFYGMVIASITWIFSLYLYLRLSQNVNINPTNLISDLSNPLKDITFDQNLKQEHKNNNYIFKINNELSNNKEQYSFVLKRYKNSKKLLQQLNPFPIKPAINIGQGLDELGMVKNVEEQKKREEGYKNFAFNILVSDNLDLQREIPDTRHILYSHIEVNNMWIEPLLTRIAYSKVIVPVPVIDIINADTFQYISSPLVRGGFNWGLHFKWDSLPVHTLSKEEDFIKPIKSPTMAGGLFAMDREYFFELGEYDSGMDIWGGENLEISFRIWMCGGNIELIPCSRVGHIFRRRRPYGGNDQQDTMLKNSLRVAHVWMDKYKNYFLKNVKKVDYGDISERQALRKKLNCKDFDWYLKFVYPELTLPDDNAQRLKNKWSKLDKKIIQPWHSRKRNYTNEYQIRLSNSTLCIQSEKDVKTKGSKLILAPCMRIKTQIWYETDKHELVLGQMLCLEGNEKLPKLGKCHEMGGAQEWKHTGLSRIPIYNLATGTCLGVSNPKRNMYITMDLCYKNGKATLMWDIIKSKLPFRNII</sequence>
<evidence type="ECO:0000256" key="4">
    <source>
        <dbReference type="SAM" id="Phobius"/>
    </source>
</evidence>
<evidence type="ECO:0000313" key="6">
    <source>
        <dbReference type="Proteomes" id="UP000695007"/>
    </source>
</evidence>
<dbReference type="SUPFAM" id="SSF53448">
    <property type="entry name" value="Nucleotide-diphospho-sugar transferases"/>
    <property type="match status" value="1"/>
</dbReference>
<dbReference type="PANTHER" id="PTHR11675:SF63">
    <property type="entry name" value="POLYPEPTIDE N-ACETYLGALACTOSAMINYLTRANSFERASE"/>
    <property type="match status" value="1"/>
</dbReference>
<keyword evidence="4" id="KW-0812">Transmembrane</keyword>
<dbReference type="AlphaFoldDB" id="A0AAJ7E0U3"/>
<keyword evidence="1" id="KW-0808">Transferase</keyword>